<reference evidence="3" key="1">
    <citation type="submission" date="2017-05" db="EMBL/GenBank/DDBJ databases">
        <authorList>
            <person name="Papadimitriou K."/>
        </authorList>
    </citation>
    <scope>NUCLEOTIDE SEQUENCE [LARGE SCALE GENOMIC DNA]</scope>
    <source>
        <strain evidence="3">ACA-DC 3411</strain>
    </source>
</reference>
<dbReference type="Proteomes" id="UP000195412">
    <property type="component" value="Chromosome I"/>
</dbReference>
<evidence type="ECO:0000313" key="2">
    <source>
        <dbReference type="EMBL" id="SMS15448.1"/>
    </source>
</evidence>
<name>A0A1Y6JZW1_9LACO</name>
<protein>
    <submittedName>
        <fullName evidence="2">Uncharacterized protein</fullName>
    </submittedName>
</protein>
<evidence type="ECO:0000313" key="3">
    <source>
        <dbReference type="Proteomes" id="UP000195412"/>
    </source>
</evidence>
<dbReference type="EMBL" id="LT854705">
    <property type="protein sequence ID" value="SMS15448.1"/>
    <property type="molecule type" value="Genomic_DNA"/>
</dbReference>
<keyword evidence="1" id="KW-0812">Transmembrane</keyword>
<feature type="transmembrane region" description="Helical" evidence="1">
    <location>
        <begin position="7"/>
        <end position="27"/>
    </location>
</feature>
<feature type="transmembrane region" description="Helical" evidence="1">
    <location>
        <begin position="103"/>
        <end position="125"/>
    </location>
</feature>
<feature type="transmembrane region" description="Helical" evidence="1">
    <location>
        <begin position="33"/>
        <end position="54"/>
    </location>
</feature>
<evidence type="ECO:0000256" key="1">
    <source>
        <dbReference type="SAM" id="Phobius"/>
    </source>
</evidence>
<accession>A0A1Y6JZW1</accession>
<organism evidence="2 3">
    <name type="scientific">Levilactobacillus zymae</name>
    <dbReference type="NCBI Taxonomy" id="267363"/>
    <lineage>
        <taxon>Bacteria</taxon>
        <taxon>Bacillati</taxon>
        <taxon>Bacillota</taxon>
        <taxon>Bacilli</taxon>
        <taxon>Lactobacillales</taxon>
        <taxon>Lactobacillaceae</taxon>
        <taxon>Levilactobacillus</taxon>
    </lineage>
</organism>
<feature type="transmembrane region" description="Helical" evidence="1">
    <location>
        <begin position="75"/>
        <end position="97"/>
    </location>
</feature>
<dbReference type="RefSeq" id="WP_087742676.1">
    <property type="nucleotide sequence ID" value="NZ_LT854705.1"/>
</dbReference>
<keyword evidence="1" id="KW-0472">Membrane</keyword>
<proteinExistence type="predicted"/>
<keyword evidence="1" id="KW-1133">Transmembrane helix</keyword>
<gene>
    <name evidence="2" type="ORF">LZ3411_2398</name>
</gene>
<dbReference type="AlphaFoldDB" id="A0A1Y6JZW1"/>
<dbReference type="KEGG" id="lzy:LZ3411_2398"/>
<sequence length="135" mass="15933">MKMTEKLTWGLVVGVGAALYFGFGVKGTGTMRLLWTGFVLLVNGSAAWFIARYWDWLRDTRQKHQSDTDRLDEFFLMYVLFAIPDVFFFWAVSSWFTDFLWRVLWDGAMLLCGVALILDIEFLYYRIVRHQPPRK</sequence>